<protein>
    <submittedName>
        <fullName evidence="1">Uncharacterized protein</fullName>
    </submittedName>
</protein>
<organism evidence="1">
    <name type="scientific">Arundo donax</name>
    <name type="common">Giant reed</name>
    <name type="synonym">Donax arundinaceus</name>
    <dbReference type="NCBI Taxonomy" id="35708"/>
    <lineage>
        <taxon>Eukaryota</taxon>
        <taxon>Viridiplantae</taxon>
        <taxon>Streptophyta</taxon>
        <taxon>Embryophyta</taxon>
        <taxon>Tracheophyta</taxon>
        <taxon>Spermatophyta</taxon>
        <taxon>Magnoliopsida</taxon>
        <taxon>Liliopsida</taxon>
        <taxon>Poales</taxon>
        <taxon>Poaceae</taxon>
        <taxon>PACMAD clade</taxon>
        <taxon>Arundinoideae</taxon>
        <taxon>Arundineae</taxon>
        <taxon>Arundo</taxon>
    </lineage>
</organism>
<accession>A0A0A9GR75</accession>
<sequence>MGLVELLVCRWSHTKSI</sequence>
<reference evidence="1" key="2">
    <citation type="journal article" date="2015" name="Data Brief">
        <title>Shoot transcriptome of the giant reed, Arundo donax.</title>
        <authorList>
            <person name="Barrero R.A."/>
            <person name="Guerrero F.D."/>
            <person name="Moolhuijzen P."/>
            <person name="Goolsby J.A."/>
            <person name="Tidwell J."/>
            <person name="Bellgard S.E."/>
            <person name="Bellgard M.I."/>
        </authorList>
    </citation>
    <scope>NUCLEOTIDE SEQUENCE</scope>
    <source>
        <tissue evidence="1">Shoot tissue taken approximately 20 cm above the soil surface</tissue>
    </source>
</reference>
<dbReference type="AlphaFoldDB" id="A0A0A9GR75"/>
<name>A0A0A9GR75_ARUDO</name>
<evidence type="ECO:0000313" key="1">
    <source>
        <dbReference type="EMBL" id="JAE25929.1"/>
    </source>
</evidence>
<proteinExistence type="predicted"/>
<reference evidence="1" key="1">
    <citation type="submission" date="2014-09" db="EMBL/GenBank/DDBJ databases">
        <authorList>
            <person name="Magalhaes I.L.F."/>
            <person name="Oliveira U."/>
            <person name="Santos F.R."/>
            <person name="Vidigal T.H.D.A."/>
            <person name="Brescovit A.D."/>
            <person name="Santos A.J."/>
        </authorList>
    </citation>
    <scope>NUCLEOTIDE SEQUENCE</scope>
    <source>
        <tissue evidence="1">Shoot tissue taken approximately 20 cm above the soil surface</tissue>
    </source>
</reference>
<dbReference type="EMBL" id="GBRH01171967">
    <property type="protein sequence ID" value="JAE25929.1"/>
    <property type="molecule type" value="Transcribed_RNA"/>
</dbReference>